<dbReference type="AlphaFoldDB" id="W5JV98"/>
<dbReference type="EnsemblMetazoa" id="ADAC000065-RA">
    <property type="protein sequence ID" value="ADAC000065-PA"/>
    <property type="gene ID" value="ADAC000065"/>
</dbReference>
<dbReference type="HOGENOM" id="CLU_2529294_0_0_1"/>
<dbReference type="VEuPathDB" id="VectorBase:ADAC000065"/>
<proteinExistence type="predicted"/>
<reference evidence="2 4" key="1">
    <citation type="journal article" date="2010" name="BMC Genomics">
        <title>Combination of measures distinguishes pre-miRNAs from other stem-loops in the genome of the newly sequenced Anopheles darlingi.</title>
        <authorList>
            <person name="Mendes N.D."/>
            <person name="Freitas A.T."/>
            <person name="Vasconcelos A.T."/>
            <person name="Sagot M.F."/>
        </authorList>
    </citation>
    <scope>NUCLEOTIDE SEQUENCE</scope>
</reference>
<feature type="compositionally biased region" description="Low complexity" evidence="1">
    <location>
        <begin position="52"/>
        <end position="84"/>
    </location>
</feature>
<keyword evidence="4" id="KW-1185">Reference proteome</keyword>
<dbReference type="Proteomes" id="UP000000673">
    <property type="component" value="Unassembled WGS sequence"/>
</dbReference>
<protein>
    <submittedName>
        <fullName evidence="2 3">Uncharacterized protein</fullName>
    </submittedName>
</protein>
<accession>W5JV98</accession>
<reference evidence="2" key="3">
    <citation type="journal article" date="2013" name="Nucleic Acids Res.">
        <title>The genome of Anopheles darlingi, the main neotropical malaria vector.</title>
        <authorList>
            <person name="Marinotti O."/>
            <person name="Cerqueira G.C."/>
            <person name="de Almeida L.G."/>
            <person name="Ferro M.I."/>
            <person name="Loreto E.L."/>
            <person name="Zaha A."/>
            <person name="Teixeira S.M."/>
            <person name="Wespiser A.R."/>
            <person name="Almeida E Silva A."/>
            <person name="Schlindwein A.D."/>
            <person name="Pacheco A.C."/>
            <person name="Silva A.L."/>
            <person name="Graveley B.R."/>
            <person name="Walenz B.P."/>
            <person name="Lima Bde A."/>
            <person name="Ribeiro C.A."/>
            <person name="Nunes-Silva C.G."/>
            <person name="de Carvalho C.R."/>
            <person name="Soares C.M."/>
            <person name="de Menezes C.B."/>
            <person name="Matiolli C."/>
            <person name="Caffrey D."/>
            <person name="Araujo D.A."/>
            <person name="de Oliveira D.M."/>
            <person name="Golenbock D."/>
            <person name="Grisard E.C."/>
            <person name="Fantinatti-Garboggini F."/>
            <person name="de Carvalho F.M."/>
            <person name="Barcellos F.G."/>
            <person name="Prosdocimi F."/>
            <person name="May G."/>
            <person name="Azevedo Junior G.M."/>
            <person name="Guimaraes G.M."/>
            <person name="Goldman G.H."/>
            <person name="Padilha I.Q."/>
            <person name="Batista Jda S."/>
            <person name="Ferro J.A."/>
            <person name="Ribeiro J.M."/>
            <person name="Fietto J.L."/>
            <person name="Dabbas K.M."/>
            <person name="Cerdeira L."/>
            <person name="Agnez-Lima L.F."/>
            <person name="Brocchi M."/>
            <person name="de Carvalho M.O."/>
            <person name="Teixeira Mde M."/>
            <person name="Diniz Maia Mde M."/>
            <person name="Goldman M.H."/>
            <person name="Cruz Schneider M.P."/>
            <person name="Felipe M.S."/>
            <person name="Hungria M."/>
            <person name="Nicolas M.F."/>
            <person name="Pereira M."/>
            <person name="Montes M.A."/>
            <person name="Cantao M.E."/>
            <person name="Vincentz M."/>
            <person name="Rafael M.S."/>
            <person name="Silverman N."/>
            <person name="Stoco P.H."/>
            <person name="Souza R.C."/>
            <person name="Vicentini R."/>
            <person name="Gazzinelli R.T."/>
            <person name="Neves Rde O."/>
            <person name="Silva R."/>
            <person name="Astolfi-Filho S."/>
            <person name="Maciel T.E."/>
            <person name="Urmenyi T.P."/>
            <person name="Tadei W.P."/>
            <person name="Camargo E.P."/>
            <person name="de Vasconcelos A.T."/>
        </authorList>
    </citation>
    <scope>NUCLEOTIDE SEQUENCE</scope>
</reference>
<organism evidence="2">
    <name type="scientific">Anopheles darlingi</name>
    <name type="common">Mosquito</name>
    <dbReference type="NCBI Taxonomy" id="43151"/>
    <lineage>
        <taxon>Eukaryota</taxon>
        <taxon>Metazoa</taxon>
        <taxon>Ecdysozoa</taxon>
        <taxon>Arthropoda</taxon>
        <taxon>Hexapoda</taxon>
        <taxon>Insecta</taxon>
        <taxon>Pterygota</taxon>
        <taxon>Neoptera</taxon>
        <taxon>Endopterygota</taxon>
        <taxon>Diptera</taxon>
        <taxon>Nematocera</taxon>
        <taxon>Culicoidea</taxon>
        <taxon>Culicidae</taxon>
        <taxon>Anophelinae</taxon>
        <taxon>Anopheles</taxon>
    </lineage>
</organism>
<reference evidence="3" key="4">
    <citation type="submission" date="2015-06" db="UniProtKB">
        <authorList>
            <consortium name="EnsemblMetazoa"/>
        </authorList>
    </citation>
    <scope>IDENTIFICATION</scope>
</reference>
<gene>
    <name evidence="2" type="ORF">AND_000065</name>
</gene>
<sequence length="84" mass="9796">MNSTISELERYWKVLVANYLQCKNLNATKNWAWYDEMVFLDDYLPKTPKITSPNTSPSQSQSRSPSENRSPSQRRSPSPNRRAM</sequence>
<reference evidence="2" key="2">
    <citation type="submission" date="2010-05" db="EMBL/GenBank/DDBJ databases">
        <authorList>
            <person name="Almeida L.G."/>
            <person name="Nicolas M.F."/>
            <person name="Souza R.C."/>
            <person name="Vasconcelos A.T.R."/>
        </authorList>
    </citation>
    <scope>NUCLEOTIDE SEQUENCE</scope>
</reference>
<name>W5JV98_ANODA</name>
<dbReference type="VEuPathDB" id="VectorBase:ADAR2_003960"/>
<evidence type="ECO:0000313" key="4">
    <source>
        <dbReference type="Proteomes" id="UP000000673"/>
    </source>
</evidence>
<feature type="region of interest" description="Disordered" evidence="1">
    <location>
        <begin position="45"/>
        <end position="84"/>
    </location>
</feature>
<evidence type="ECO:0000256" key="1">
    <source>
        <dbReference type="SAM" id="MobiDB-lite"/>
    </source>
</evidence>
<evidence type="ECO:0000313" key="2">
    <source>
        <dbReference type="EMBL" id="ETN68101.1"/>
    </source>
</evidence>
<dbReference type="EMBL" id="ADMH02000010">
    <property type="protein sequence ID" value="ETN68101.1"/>
    <property type="molecule type" value="Genomic_DNA"/>
</dbReference>
<evidence type="ECO:0000313" key="3">
    <source>
        <dbReference type="EnsemblMetazoa" id="ADAC000065-PA"/>
    </source>
</evidence>